<dbReference type="Proteomes" id="UP000460272">
    <property type="component" value="Unassembled WGS sequence"/>
</dbReference>
<proteinExistence type="predicted"/>
<feature type="compositionally biased region" description="Basic and acidic residues" evidence="1">
    <location>
        <begin position="74"/>
        <end position="91"/>
    </location>
</feature>
<accession>A0A6P2C0Y4</accession>
<sequence>MTTTNPTNRKRLARALADASGIGYQKALSIVVEASAEGLLPGRLDEDGRHLALEALLSRNPAKPLRTKNAAHYPKAEPRAAREAGRQNEGQ</sequence>
<dbReference type="AlphaFoldDB" id="A0A6P2C0Y4"/>
<name>A0A6P2C0Y4_9ACTN</name>
<evidence type="ECO:0000313" key="3">
    <source>
        <dbReference type="Proteomes" id="UP000460272"/>
    </source>
</evidence>
<dbReference type="OrthoDB" id="4082532at2"/>
<protein>
    <submittedName>
        <fullName evidence="2">Uncharacterized protein</fullName>
    </submittedName>
</protein>
<organism evidence="2 3">
    <name type="scientific">Trebonia kvetii</name>
    <dbReference type="NCBI Taxonomy" id="2480626"/>
    <lineage>
        <taxon>Bacteria</taxon>
        <taxon>Bacillati</taxon>
        <taxon>Actinomycetota</taxon>
        <taxon>Actinomycetes</taxon>
        <taxon>Streptosporangiales</taxon>
        <taxon>Treboniaceae</taxon>
        <taxon>Trebonia</taxon>
    </lineage>
</organism>
<keyword evidence="3" id="KW-1185">Reference proteome</keyword>
<dbReference type="EMBL" id="RPFW01000002">
    <property type="protein sequence ID" value="TVZ05024.1"/>
    <property type="molecule type" value="Genomic_DNA"/>
</dbReference>
<reference evidence="2 3" key="1">
    <citation type="submission" date="2018-11" db="EMBL/GenBank/DDBJ databases">
        <title>Trebonia kvetii gen.nov., sp.nov., a novel acidophilic actinobacterium, and proposal of the new actinobacterial family Treboniaceae fam. nov.</title>
        <authorList>
            <person name="Rapoport D."/>
            <person name="Sagova-Mareckova M."/>
            <person name="Sedlacek I."/>
            <person name="Provaznik J."/>
            <person name="Kralova S."/>
            <person name="Pavlinic D."/>
            <person name="Benes V."/>
            <person name="Kopecky J."/>
        </authorList>
    </citation>
    <scope>NUCLEOTIDE SEQUENCE [LARGE SCALE GENOMIC DNA]</scope>
    <source>
        <strain evidence="2 3">15Tr583</strain>
    </source>
</reference>
<evidence type="ECO:0000256" key="1">
    <source>
        <dbReference type="SAM" id="MobiDB-lite"/>
    </source>
</evidence>
<evidence type="ECO:0000313" key="2">
    <source>
        <dbReference type="EMBL" id="TVZ05024.1"/>
    </source>
</evidence>
<gene>
    <name evidence="2" type="ORF">EAS64_10410</name>
</gene>
<comment type="caution">
    <text evidence="2">The sequence shown here is derived from an EMBL/GenBank/DDBJ whole genome shotgun (WGS) entry which is preliminary data.</text>
</comment>
<dbReference type="RefSeq" id="WP_145852731.1">
    <property type="nucleotide sequence ID" value="NZ_RPFW01000002.1"/>
</dbReference>
<feature type="region of interest" description="Disordered" evidence="1">
    <location>
        <begin position="61"/>
        <end position="91"/>
    </location>
</feature>